<feature type="coiled-coil region" evidence="4">
    <location>
        <begin position="550"/>
        <end position="577"/>
    </location>
</feature>
<feature type="repeat" description="ANK" evidence="3">
    <location>
        <begin position="452"/>
        <end position="472"/>
    </location>
</feature>
<evidence type="ECO:0000256" key="2">
    <source>
        <dbReference type="ARBA" id="ARBA00023043"/>
    </source>
</evidence>
<dbReference type="PROSITE" id="PS51257">
    <property type="entry name" value="PROKAR_LIPOPROTEIN"/>
    <property type="match status" value="1"/>
</dbReference>
<comment type="caution">
    <text evidence="5">The sequence shown here is derived from an EMBL/GenBank/DDBJ whole genome shotgun (WGS) entry which is preliminary data.</text>
</comment>
<dbReference type="Gene3D" id="1.25.40.20">
    <property type="entry name" value="Ankyrin repeat-containing domain"/>
    <property type="match status" value="1"/>
</dbReference>
<dbReference type="SUPFAM" id="SSF48403">
    <property type="entry name" value="Ankyrin repeat"/>
    <property type="match status" value="1"/>
</dbReference>
<evidence type="ECO:0000256" key="1">
    <source>
        <dbReference type="ARBA" id="ARBA00022737"/>
    </source>
</evidence>
<dbReference type="PANTHER" id="PTHR24171">
    <property type="entry name" value="ANKYRIN REPEAT DOMAIN-CONTAINING PROTEIN 39-RELATED"/>
    <property type="match status" value="1"/>
</dbReference>
<reference evidence="5" key="1">
    <citation type="submission" date="2023-08" db="EMBL/GenBank/DDBJ databases">
        <authorList>
            <person name="Chen Y."/>
            <person name="Shah S."/>
            <person name="Dougan E. K."/>
            <person name="Thang M."/>
            <person name="Chan C."/>
        </authorList>
    </citation>
    <scope>NUCLEOTIDE SEQUENCE</scope>
</reference>
<name>A0AA36MQI4_9DINO</name>
<organism evidence="5 6">
    <name type="scientific">Effrenium voratum</name>
    <dbReference type="NCBI Taxonomy" id="2562239"/>
    <lineage>
        <taxon>Eukaryota</taxon>
        <taxon>Sar</taxon>
        <taxon>Alveolata</taxon>
        <taxon>Dinophyceae</taxon>
        <taxon>Suessiales</taxon>
        <taxon>Symbiodiniaceae</taxon>
        <taxon>Effrenium</taxon>
    </lineage>
</organism>
<dbReference type="EMBL" id="CAUJNA010000384">
    <property type="protein sequence ID" value="CAJ1376333.1"/>
    <property type="molecule type" value="Genomic_DNA"/>
</dbReference>
<evidence type="ECO:0000313" key="6">
    <source>
        <dbReference type="Proteomes" id="UP001178507"/>
    </source>
</evidence>
<protein>
    <submittedName>
        <fullName evidence="5">Uncharacterized protein</fullName>
    </submittedName>
</protein>
<evidence type="ECO:0000256" key="3">
    <source>
        <dbReference type="PROSITE-ProRule" id="PRU00023"/>
    </source>
</evidence>
<dbReference type="SMART" id="SM00248">
    <property type="entry name" value="ANK"/>
    <property type="match status" value="4"/>
</dbReference>
<keyword evidence="6" id="KW-1185">Reference proteome</keyword>
<dbReference type="PROSITE" id="PS50088">
    <property type="entry name" value="ANK_REPEAT"/>
    <property type="match status" value="2"/>
</dbReference>
<evidence type="ECO:0000256" key="4">
    <source>
        <dbReference type="SAM" id="Coils"/>
    </source>
</evidence>
<evidence type="ECO:0000313" key="5">
    <source>
        <dbReference type="EMBL" id="CAJ1376333.1"/>
    </source>
</evidence>
<dbReference type="PROSITE" id="PS50297">
    <property type="entry name" value="ANK_REP_REGION"/>
    <property type="match status" value="1"/>
</dbReference>
<dbReference type="InterPro" id="IPR036770">
    <property type="entry name" value="Ankyrin_rpt-contain_sf"/>
</dbReference>
<dbReference type="Proteomes" id="UP001178507">
    <property type="component" value="Unassembled WGS sequence"/>
</dbReference>
<dbReference type="InterPro" id="IPR002110">
    <property type="entry name" value="Ankyrin_rpt"/>
</dbReference>
<keyword evidence="1" id="KW-0677">Repeat</keyword>
<sequence length="635" mass="67918">MVPRWASGGDGPTSTETGGQVSSLWACSLGGVAACTEQAGEIPQARCRSEGRQRTAGPPRAAWHRWEPPRLLPALLGDGPVCSLNCPGREVLEWTWPTSAAHCPRFTLAGPGTRCETRNSHVQEPAAVHLGGMPHEALSAATDGTAACIRRLTCEDDDTIHRQSFPKHTQARTQTCKLRDHDAFSSQSLISPWESQEESFRDLLEPTFSISGMGQFELADVVPFEAEAEHHPYIGSDGETASEAEIRGDDMKLVNWSLEGRSKPQSDCLATSASESEAPDIVIDVPDTCGSHGNGRFSSEEDIQEHEMLKTCNSERFDLAPSNVLGHKGDDVRSSLSLSPSQASNFEVVIDVPDRCAHREVAFDAAGCVSPGDVASEALDTRAPDLSARSALHRAAALGDVASIRRLLAAKAAVDGVSHGFTALHDAAHRGRAAAVAELLRSSASASPAGAEGATPLELAARAGHCEVVQLLAAAWPAEGKAALRPLQLAAQFGRREVLQLLLQLRRPHLRTESPAPSESSSLSEALPVGVWTTGVNIGSVTVHFAGCERTVLEDENKRLREELAKYQTEALERHRRPMAAIAGGGFRAAASQRSCMCEVLKAKLARRCRQVLAHVGQSTSMPCPSLQVTHLVPR</sequence>
<feature type="repeat" description="ANK" evidence="3">
    <location>
        <begin position="419"/>
        <end position="451"/>
    </location>
</feature>
<keyword evidence="2 3" id="KW-0040">ANK repeat</keyword>
<dbReference type="AlphaFoldDB" id="A0AA36MQI4"/>
<proteinExistence type="predicted"/>
<keyword evidence="4" id="KW-0175">Coiled coil</keyword>
<gene>
    <name evidence="5" type="ORF">EVOR1521_LOCUS5424</name>
</gene>
<dbReference type="Pfam" id="PF12796">
    <property type="entry name" value="Ank_2"/>
    <property type="match status" value="1"/>
</dbReference>
<accession>A0AA36MQI4</accession>